<feature type="transmembrane region" description="Helical" evidence="1">
    <location>
        <begin position="27"/>
        <end position="48"/>
    </location>
</feature>
<name>A0ABD1DEQ9_CULPP</name>
<gene>
    <name evidence="2" type="ORF">pipiens_009179</name>
</gene>
<sequence>MLFGLWLLFFFELIIISVRTLQPLPLLLHTALLFIVAVCSFFSFFFLLDFCCYRVGSIGSQPSRGP</sequence>
<protein>
    <recommendedName>
        <fullName evidence="4">NADH dehydrogenase subunit 4L</fullName>
    </recommendedName>
</protein>
<keyword evidence="1" id="KW-1133">Transmembrane helix</keyword>
<feature type="non-terminal residue" evidence="2">
    <location>
        <position position="66"/>
    </location>
</feature>
<organism evidence="2 3">
    <name type="scientific">Culex pipiens pipiens</name>
    <name type="common">Northern house mosquito</name>
    <dbReference type="NCBI Taxonomy" id="38569"/>
    <lineage>
        <taxon>Eukaryota</taxon>
        <taxon>Metazoa</taxon>
        <taxon>Ecdysozoa</taxon>
        <taxon>Arthropoda</taxon>
        <taxon>Hexapoda</taxon>
        <taxon>Insecta</taxon>
        <taxon>Pterygota</taxon>
        <taxon>Neoptera</taxon>
        <taxon>Endopterygota</taxon>
        <taxon>Diptera</taxon>
        <taxon>Nematocera</taxon>
        <taxon>Culicoidea</taxon>
        <taxon>Culicidae</taxon>
        <taxon>Culicinae</taxon>
        <taxon>Culicini</taxon>
        <taxon>Culex</taxon>
        <taxon>Culex</taxon>
    </lineage>
</organism>
<reference evidence="2 3" key="1">
    <citation type="submission" date="2024-05" db="EMBL/GenBank/DDBJ databases">
        <title>Culex pipiens pipiens assembly and annotation.</title>
        <authorList>
            <person name="Alout H."/>
            <person name="Durand T."/>
        </authorList>
    </citation>
    <scope>NUCLEOTIDE SEQUENCE [LARGE SCALE GENOMIC DNA]</scope>
    <source>
        <strain evidence="2">HA-2024</strain>
        <tissue evidence="2">Whole body</tissue>
    </source>
</reference>
<evidence type="ECO:0000313" key="2">
    <source>
        <dbReference type="EMBL" id="KAL1398170.1"/>
    </source>
</evidence>
<proteinExistence type="predicted"/>
<accession>A0ABD1DEQ9</accession>
<keyword evidence="3" id="KW-1185">Reference proteome</keyword>
<evidence type="ECO:0008006" key="4">
    <source>
        <dbReference type="Google" id="ProtNLM"/>
    </source>
</evidence>
<keyword evidence="1" id="KW-0472">Membrane</keyword>
<dbReference type="EMBL" id="JBEHCU010005999">
    <property type="protein sequence ID" value="KAL1398170.1"/>
    <property type="molecule type" value="Genomic_DNA"/>
</dbReference>
<keyword evidence="1" id="KW-0812">Transmembrane</keyword>
<evidence type="ECO:0000313" key="3">
    <source>
        <dbReference type="Proteomes" id="UP001562425"/>
    </source>
</evidence>
<dbReference type="Proteomes" id="UP001562425">
    <property type="component" value="Unassembled WGS sequence"/>
</dbReference>
<evidence type="ECO:0000256" key="1">
    <source>
        <dbReference type="SAM" id="Phobius"/>
    </source>
</evidence>
<comment type="caution">
    <text evidence="2">The sequence shown here is derived from an EMBL/GenBank/DDBJ whole genome shotgun (WGS) entry which is preliminary data.</text>
</comment>
<dbReference type="AlphaFoldDB" id="A0ABD1DEQ9"/>